<organism evidence="1 2">
    <name type="scientific">candidate division WWE3 bacterium</name>
    <dbReference type="NCBI Taxonomy" id="2053526"/>
    <lineage>
        <taxon>Bacteria</taxon>
        <taxon>Katanobacteria</taxon>
    </lineage>
</organism>
<evidence type="ECO:0000313" key="1">
    <source>
        <dbReference type="EMBL" id="RJR26790.1"/>
    </source>
</evidence>
<reference evidence="1 2" key="1">
    <citation type="journal article" date="2017" name="ISME J.">
        <title>Energy and carbon metabolisms in a deep terrestrial subsurface fluid microbial community.</title>
        <authorList>
            <person name="Momper L."/>
            <person name="Jungbluth S.P."/>
            <person name="Lee M.D."/>
            <person name="Amend J.P."/>
        </authorList>
    </citation>
    <scope>NUCLEOTIDE SEQUENCE [LARGE SCALE GENOMIC DNA]</scope>
    <source>
        <strain evidence="1">SURF_46</strain>
    </source>
</reference>
<evidence type="ECO:0000313" key="2">
    <source>
        <dbReference type="Proteomes" id="UP000265540"/>
    </source>
</evidence>
<gene>
    <name evidence="1" type="ORF">C4561_03340</name>
</gene>
<dbReference type="AlphaFoldDB" id="A0A3A4ZJE9"/>
<comment type="caution">
    <text evidence="1">The sequence shown here is derived from an EMBL/GenBank/DDBJ whole genome shotgun (WGS) entry which is preliminary data.</text>
</comment>
<dbReference type="Proteomes" id="UP000265540">
    <property type="component" value="Unassembled WGS sequence"/>
</dbReference>
<dbReference type="EMBL" id="QZJF01000017">
    <property type="protein sequence ID" value="RJR26790.1"/>
    <property type="molecule type" value="Genomic_DNA"/>
</dbReference>
<accession>A0A3A4ZJE9</accession>
<protein>
    <submittedName>
        <fullName evidence="1">Uncharacterized protein</fullName>
    </submittedName>
</protein>
<proteinExistence type="predicted"/>
<name>A0A3A4ZJE9_UNCKA</name>
<sequence length="367" mass="40896">MKSNKAFFISVFVLLAIIVSAAAFFIKDRVVDTPPIGDPPMGIENKYVHPLFKYSISVPEELQIVPNGGTNILIMKKEQEPGPGPVNFIYISVVTPDTMEDEGNIYNYNPGQFERLMGLKIGKSVAVADIDQPGIAERFTYTRVDDTKINGLPVKRYENTSPWEFPNGTTETRYVLENDGYIYILGSYTGGDSVGVSALDPRVAHQVISTFKPGVPIETGWKQLNSSVYGFTILYPEDLDHQTTTEGERFLKVGPTQSLGTELFDGISLVIRSGYFESGTFEDLVAAKYDEIKNDQTQPQLGEKKQISIAGKEGYIFSVSGLGEWTQTYLPKGNNEYIEIINNTVEPSNREQTYKKIVDKMLDTLAY</sequence>